<feature type="compositionally biased region" description="Low complexity" evidence="1">
    <location>
        <begin position="68"/>
        <end position="80"/>
    </location>
</feature>
<dbReference type="SUPFAM" id="SSF88713">
    <property type="entry name" value="Glycoside hydrolase/deacetylase"/>
    <property type="match status" value="1"/>
</dbReference>
<dbReference type="PATRIC" id="fig|1121307.3.peg.2597"/>
<protein>
    <recommendedName>
        <fullName evidence="3">NodB homology domain-containing protein</fullName>
    </recommendedName>
</protein>
<dbReference type="InterPro" id="IPR002509">
    <property type="entry name" value="NODB_dom"/>
</dbReference>
<evidence type="ECO:0000313" key="5">
    <source>
        <dbReference type="Proteomes" id="UP000036756"/>
    </source>
</evidence>
<dbReference type="STRING" id="1121307.CLCY_9c00140"/>
<name>A0A0J8DEG6_CLOCY</name>
<feature type="region of interest" description="Disordered" evidence="1">
    <location>
        <begin position="25"/>
        <end position="80"/>
    </location>
</feature>
<dbReference type="GO" id="GO:0016020">
    <property type="term" value="C:membrane"/>
    <property type="evidence" value="ECO:0007669"/>
    <property type="project" value="TreeGrafter"/>
</dbReference>
<dbReference type="PANTHER" id="PTHR10587">
    <property type="entry name" value="GLYCOSYL TRANSFERASE-RELATED"/>
    <property type="match status" value="1"/>
</dbReference>
<feature type="chain" id="PRO_5039177066" description="NodB homology domain-containing protein" evidence="2">
    <location>
        <begin position="22"/>
        <end position="310"/>
    </location>
</feature>
<sequence length="310" mass="34946">MQKKLIISLTILLSLSLSSCAKYNDNNPNTSNISKGNNITESKDNNSEKLPNNKTENESKVSTKEASSKPSKSADASSLSNKEIHWGYRPNKEFRTPEIVESVNELLKKYSGYFVGDTSSKKLYLTFDEGYENGYTGEILDILKANNVPAAFFVTKPYIEKEKDLINRMVNEGHIVGNHTSNHPAMPSVTDDEDKFNKEFTDTEESFKAVTGKDMPKFFRPPMGRYSEKSLYLTEKLGYKSVFWSFAHKDWEVNNQPSVEHTIKKIKGGMHNGCVILLHAVSESNTKALDSVIKDLKAEGYEFLSLDKLN</sequence>
<keyword evidence="5" id="KW-1185">Reference proteome</keyword>
<dbReference type="Gene3D" id="3.20.20.370">
    <property type="entry name" value="Glycoside hydrolase/deacetylase"/>
    <property type="match status" value="1"/>
</dbReference>
<keyword evidence="2" id="KW-0732">Signal</keyword>
<proteinExistence type="predicted"/>
<dbReference type="OrthoDB" id="9812065at2"/>
<dbReference type="PROSITE" id="PS51257">
    <property type="entry name" value="PROKAR_LIPOPROTEIN"/>
    <property type="match status" value="1"/>
</dbReference>
<dbReference type="InterPro" id="IPR014235">
    <property type="entry name" value="Spore_PdaA"/>
</dbReference>
<evidence type="ECO:0000259" key="3">
    <source>
        <dbReference type="PROSITE" id="PS51677"/>
    </source>
</evidence>
<feature type="compositionally biased region" description="Basic and acidic residues" evidence="1">
    <location>
        <begin position="55"/>
        <end position="67"/>
    </location>
</feature>
<dbReference type="PROSITE" id="PS51677">
    <property type="entry name" value="NODB"/>
    <property type="match status" value="1"/>
</dbReference>
<feature type="signal peptide" evidence="2">
    <location>
        <begin position="1"/>
        <end position="21"/>
    </location>
</feature>
<dbReference type="InterPro" id="IPR050248">
    <property type="entry name" value="Polysacc_deacetylase_ArnD"/>
</dbReference>
<dbReference type="CDD" id="cd10948">
    <property type="entry name" value="CE4_BsPdaA_like"/>
    <property type="match status" value="1"/>
</dbReference>
<dbReference type="EMBL" id="LFVU01000006">
    <property type="protein sequence ID" value="KMT22583.1"/>
    <property type="molecule type" value="Genomic_DNA"/>
</dbReference>
<dbReference type="RefSeq" id="WP_048569793.1">
    <property type="nucleotide sequence ID" value="NZ_LFVU01000006.1"/>
</dbReference>
<evidence type="ECO:0000313" key="4">
    <source>
        <dbReference type="EMBL" id="KMT22583.1"/>
    </source>
</evidence>
<dbReference type="InterPro" id="IPR011330">
    <property type="entry name" value="Glyco_hydro/deAcase_b/a-brl"/>
</dbReference>
<dbReference type="GO" id="GO:0005975">
    <property type="term" value="P:carbohydrate metabolic process"/>
    <property type="evidence" value="ECO:0007669"/>
    <property type="project" value="InterPro"/>
</dbReference>
<dbReference type="GO" id="GO:0016810">
    <property type="term" value="F:hydrolase activity, acting on carbon-nitrogen (but not peptide) bonds"/>
    <property type="evidence" value="ECO:0007669"/>
    <property type="project" value="InterPro"/>
</dbReference>
<accession>A0A0J8DEG6</accession>
<feature type="compositionally biased region" description="Polar residues" evidence="1">
    <location>
        <begin position="25"/>
        <end position="40"/>
    </location>
</feature>
<comment type="caution">
    <text evidence="4">The sequence shown here is derived from an EMBL/GenBank/DDBJ whole genome shotgun (WGS) entry which is preliminary data.</text>
</comment>
<gene>
    <name evidence="4" type="ORF">CLCY_9c00140</name>
</gene>
<feature type="domain" description="NodB homology" evidence="3">
    <location>
        <begin position="121"/>
        <end position="304"/>
    </location>
</feature>
<dbReference type="Proteomes" id="UP000036756">
    <property type="component" value="Unassembled WGS sequence"/>
</dbReference>
<evidence type="ECO:0000256" key="1">
    <source>
        <dbReference type="SAM" id="MobiDB-lite"/>
    </source>
</evidence>
<dbReference type="PANTHER" id="PTHR10587:SF78">
    <property type="entry name" value="PEPTIDOGLYCAN-N-ACETYLMURAMIC ACID DEACETYLASE PDAA"/>
    <property type="match status" value="1"/>
</dbReference>
<reference evidence="4 5" key="1">
    <citation type="submission" date="2015-06" db="EMBL/GenBank/DDBJ databases">
        <title>Draft genome sequence of the purine-degrading Clostridium cylindrosporum HC-1 (DSM 605).</title>
        <authorList>
            <person name="Poehlein A."/>
            <person name="Schiel-Bengelsdorf B."/>
            <person name="Bengelsdorf F."/>
            <person name="Daniel R."/>
            <person name="Duerre P."/>
        </authorList>
    </citation>
    <scope>NUCLEOTIDE SEQUENCE [LARGE SCALE GENOMIC DNA]</scope>
    <source>
        <strain evidence="4 5">DSM 605</strain>
    </source>
</reference>
<dbReference type="Pfam" id="PF01522">
    <property type="entry name" value="Polysacc_deac_1"/>
    <property type="match status" value="1"/>
</dbReference>
<dbReference type="AlphaFoldDB" id="A0A0J8DEG6"/>
<evidence type="ECO:0000256" key="2">
    <source>
        <dbReference type="SAM" id="SignalP"/>
    </source>
</evidence>
<dbReference type="NCBIfam" id="TIGR02884">
    <property type="entry name" value="spore_pdaA"/>
    <property type="match status" value="1"/>
</dbReference>
<organism evidence="4 5">
    <name type="scientific">Clostridium cylindrosporum DSM 605</name>
    <dbReference type="NCBI Taxonomy" id="1121307"/>
    <lineage>
        <taxon>Bacteria</taxon>
        <taxon>Bacillati</taxon>
        <taxon>Bacillota</taxon>
        <taxon>Clostridia</taxon>
        <taxon>Eubacteriales</taxon>
        <taxon>Clostridiaceae</taxon>
        <taxon>Clostridium</taxon>
    </lineage>
</organism>